<feature type="region of interest" description="Disordered" evidence="1">
    <location>
        <begin position="1"/>
        <end position="25"/>
    </location>
</feature>
<dbReference type="Proteomes" id="UP000245469">
    <property type="component" value="Unassembled WGS sequence"/>
</dbReference>
<reference evidence="3 4" key="1">
    <citation type="submission" date="2018-03" db="EMBL/GenBank/DDBJ databases">
        <title>Genomic Encyclopedia of Archaeal and Bacterial Type Strains, Phase II (KMG-II): from individual species to whole genera.</title>
        <authorList>
            <person name="Goeker M."/>
        </authorList>
    </citation>
    <scope>NUCLEOTIDE SEQUENCE [LARGE SCALE GENOMIC DNA]</scope>
    <source>
        <strain evidence="3 4">DSM 44889</strain>
    </source>
</reference>
<dbReference type="EMBL" id="QGDQ01000008">
    <property type="protein sequence ID" value="PWJ54165.1"/>
    <property type="molecule type" value="Genomic_DNA"/>
</dbReference>
<gene>
    <name evidence="3" type="ORF">BXY45_10872</name>
</gene>
<evidence type="ECO:0000256" key="2">
    <source>
        <dbReference type="SAM" id="Phobius"/>
    </source>
</evidence>
<feature type="transmembrane region" description="Helical" evidence="2">
    <location>
        <begin position="123"/>
        <end position="148"/>
    </location>
</feature>
<keyword evidence="2" id="KW-0812">Transmembrane</keyword>
<dbReference type="AlphaFoldDB" id="A0A316A8U4"/>
<feature type="compositionally biased region" description="Polar residues" evidence="1">
    <location>
        <begin position="1"/>
        <end position="10"/>
    </location>
</feature>
<organism evidence="3 4">
    <name type="scientific">Quadrisphaera granulorum</name>
    <dbReference type="NCBI Taxonomy" id="317664"/>
    <lineage>
        <taxon>Bacteria</taxon>
        <taxon>Bacillati</taxon>
        <taxon>Actinomycetota</taxon>
        <taxon>Actinomycetes</taxon>
        <taxon>Kineosporiales</taxon>
        <taxon>Kineosporiaceae</taxon>
        <taxon>Quadrisphaera</taxon>
    </lineage>
</organism>
<feature type="transmembrane region" description="Helical" evidence="2">
    <location>
        <begin position="196"/>
        <end position="216"/>
    </location>
</feature>
<keyword evidence="4" id="KW-1185">Reference proteome</keyword>
<dbReference type="RefSeq" id="WP_170131380.1">
    <property type="nucleotide sequence ID" value="NZ_QGDQ01000008.1"/>
</dbReference>
<feature type="transmembrane region" description="Helical" evidence="2">
    <location>
        <begin position="228"/>
        <end position="250"/>
    </location>
</feature>
<comment type="caution">
    <text evidence="3">The sequence shown here is derived from an EMBL/GenBank/DDBJ whole genome shotgun (WGS) entry which is preliminary data.</text>
</comment>
<proteinExistence type="predicted"/>
<feature type="transmembrane region" description="Helical" evidence="2">
    <location>
        <begin position="270"/>
        <end position="291"/>
    </location>
</feature>
<feature type="transmembrane region" description="Helical" evidence="2">
    <location>
        <begin position="77"/>
        <end position="102"/>
    </location>
</feature>
<sequence>MSSTATSTHEPTAPRRPAHLTLTSPRRGLASDVRREIRVLLRWPQLTLAAAVVALPSAVGLLFVVPGYALIDELDLSSLLVGSAVPMAFPLLAAALAAPSMASELRHHFLASTRTRTPVRRYLLAKVVAGGLLGFVVFALAALVPIVVSFGVVPHMGLVQFHPDTVLLTAEQVVGTRPGRYTFSQVFAAGPSLGPWLYALLHAGWAGLNGALYTVLPMVLLVVLRSPLLALSAPLLGYHLGSFATALAGWDIFGPLTSVFPFTLAQQPMWTVLVPFTVLLTLTAVLLVSVLRSAPHRDVLS</sequence>
<evidence type="ECO:0008006" key="5">
    <source>
        <dbReference type="Google" id="ProtNLM"/>
    </source>
</evidence>
<protein>
    <recommendedName>
        <fullName evidence="5">ABC-2 family transporter</fullName>
    </recommendedName>
</protein>
<evidence type="ECO:0000256" key="1">
    <source>
        <dbReference type="SAM" id="MobiDB-lite"/>
    </source>
</evidence>
<evidence type="ECO:0000313" key="3">
    <source>
        <dbReference type="EMBL" id="PWJ54165.1"/>
    </source>
</evidence>
<keyword evidence="2" id="KW-1133">Transmembrane helix</keyword>
<evidence type="ECO:0000313" key="4">
    <source>
        <dbReference type="Proteomes" id="UP000245469"/>
    </source>
</evidence>
<name>A0A316A8U4_9ACTN</name>
<accession>A0A316A8U4</accession>
<keyword evidence="2" id="KW-0472">Membrane</keyword>
<feature type="transmembrane region" description="Helical" evidence="2">
    <location>
        <begin position="46"/>
        <end position="71"/>
    </location>
</feature>